<keyword evidence="3 5" id="KW-0597">Phosphoprotein</keyword>
<evidence type="ECO:0000256" key="4">
    <source>
        <dbReference type="ARBA" id="ARBA00023012"/>
    </source>
</evidence>
<dbReference type="InterPro" id="IPR003594">
    <property type="entry name" value="HATPase_dom"/>
</dbReference>
<feature type="domain" description="Histidine kinase" evidence="8">
    <location>
        <begin position="147"/>
        <end position="368"/>
    </location>
</feature>
<dbReference type="SUPFAM" id="SSF52172">
    <property type="entry name" value="CheY-like"/>
    <property type="match status" value="1"/>
</dbReference>
<evidence type="ECO:0000313" key="10">
    <source>
        <dbReference type="EMBL" id="SEM07762.1"/>
    </source>
</evidence>
<dbReference type="CDD" id="cd00082">
    <property type="entry name" value="HisKA"/>
    <property type="match status" value="1"/>
</dbReference>
<keyword evidence="10" id="KW-0808">Transferase</keyword>
<feature type="domain" description="Response regulatory" evidence="9">
    <location>
        <begin position="391"/>
        <end position="505"/>
    </location>
</feature>
<dbReference type="PANTHER" id="PTHR45339:SF1">
    <property type="entry name" value="HYBRID SIGNAL TRANSDUCTION HISTIDINE KINASE J"/>
    <property type="match status" value="1"/>
</dbReference>
<dbReference type="PROSITE" id="PS50109">
    <property type="entry name" value="HIS_KIN"/>
    <property type="match status" value="1"/>
</dbReference>
<dbReference type="EMBL" id="FOAB01000008">
    <property type="protein sequence ID" value="SEM07762.1"/>
    <property type="molecule type" value="Genomic_DNA"/>
</dbReference>
<dbReference type="PANTHER" id="PTHR45339">
    <property type="entry name" value="HYBRID SIGNAL TRANSDUCTION HISTIDINE KINASE J"/>
    <property type="match status" value="1"/>
</dbReference>
<dbReference type="SMART" id="SM00388">
    <property type="entry name" value="HisKA"/>
    <property type="match status" value="1"/>
</dbReference>
<dbReference type="Pfam" id="PF00512">
    <property type="entry name" value="HisKA"/>
    <property type="match status" value="1"/>
</dbReference>
<organism evidence="10 11">
    <name type="scientific">Aquimarina amphilecti</name>
    <dbReference type="NCBI Taxonomy" id="1038014"/>
    <lineage>
        <taxon>Bacteria</taxon>
        <taxon>Pseudomonadati</taxon>
        <taxon>Bacteroidota</taxon>
        <taxon>Flavobacteriia</taxon>
        <taxon>Flavobacteriales</taxon>
        <taxon>Flavobacteriaceae</taxon>
        <taxon>Aquimarina</taxon>
    </lineage>
</organism>
<dbReference type="SUPFAM" id="SSF55874">
    <property type="entry name" value="ATPase domain of HSP90 chaperone/DNA topoisomerase II/histidine kinase"/>
    <property type="match status" value="1"/>
</dbReference>
<proteinExistence type="predicted"/>
<feature type="signal peptide" evidence="7">
    <location>
        <begin position="1"/>
        <end position="19"/>
    </location>
</feature>
<keyword evidence="6" id="KW-1133">Transmembrane helix</keyword>
<dbReference type="Proteomes" id="UP000198521">
    <property type="component" value="Unassembled WGS sequence"/>
</dbReference>
<dbReference type="InterPro" id="IPR036097">
    <property type="entry name" value="HisK_dim/P_sf"/>
</dbReference>
<dbReference type="PROSITE" id="PS50110">
    <property type="entry name" value="RESPONSE_REGULATORY"/>
    <property type="match status" value="1"/>
</dbReference>
<dbReference type="Gene3D" id="3.30.565.10">
    <property type="entry name" value="Histidine kinase-like ATPase, C-terminal domain"/>
    <property type="match status" value="1"/>
</dbReference>
<protein>
    <recommendedName>
        <fullName evidence="2">histidine kinase</fullName>
        <ecNumber evidence="2">2.7.13.3</ecNumber>
    </recommendedName>
</protein>
<dbReference type="OrthoDB" id="4457677at2"/>
<dbReference type="InterPro" id="IPR036890">
    <property type="entry name" value="HATPase_C_sf"/>
</dbReference>
<evidence type="ECO:0000259" key="8">
    <source>
        <dbReference type="PROSITE" id="PS50109"/>
    </source>
</evidence>
<dbReference type="CDD" id="cd16922">
    <property type="entry name" value="HATPase_EvgS-ArcB-TorS-like"/>
    <property type="match status" value="1"/>
</dbReference>
<evidence type="ECO:0000256" key="5">
    <source>
        <dbReference type="PROSITE-ProRule" id="PRU00169"/>
    </source>
</evidence>
<dbReference type="SUPFAM" id="SSF47384">
    <property type="entry name" value="Homodimeric domain of signal transducing histidine kinase"/>
    <property type="match status" value="1"/>
</dbReference>
<keyword evidence="11" id="KW-1185">Reference proteome</keyword>
<dbReference type="InterPro" id="IPR005467">
    <property type="entry name" value="His_kinase_dom"/>
</dbReference>
<sequence>MKKITLLYAIIALPCILYAQSRQEFKSSNDLTPLNKVSDSSQLQQQEIEFLDNIQSSIHEVEEYKRQLKVSQREKDLLVSIDKNNKTIIYITIVGLVLVFGVLFFYFREYHAKKKTSDILKLKNIELSEAKNQAETLSKIKSQFISTISHELRTPLYGVAGISSMLLENKERSEKDIELLNSLNFSADYLLNLVNKVLDVSKIDSEKVNLIHSKINLLSHLKSIIQTLAYQASQKNNELRLEYDHNLPEIINIDAVRVSEVLINLLGNAIKFTENGTIWLRTKLIDKEEGNVTIRFEIQDTGIGIPEDQIAYIFDEFAQLGSLYENKHGTGLGLHIVKKILKLMDSDIHCHSAKDIGSNFFFTIKVGIQEASFSEDHKENIIDSPYPFPAKILIAEDNKINQIVTKNLLKNIHCESIIAENGQEALEMLQKETFDIVLMDINMPVLDGMQATLKIREFDTSTPIIALTASELSEVEKECIKAGMNDLVNKPLNKDDLKDVIYRNLIVDNAEVNNYP</sequence>
<feature type="modified residue" description="4-aspartylphosphate" evidence="5">
    <location>
        <position position="440"/>
    </location>
</feature>
<accession>A0A1H7VET9</accession>
<name>A0A1H7VET9_AQUAM</name>
<dbReference type="RefSeq" id="WP_091411831.1">
    <property type="nucleotide sequence ID" value="NZ_FOAB01000008.1"/>
</dbReference>
<evidence type="ECO:0000256" key="2">
    <source>
        <dbReference type="ARBA" id="ARBA00012438"/>
    </source>
</evidence>
<evidence type="ECO:0000256" key="6">
    <source>
        <dbReference type="SAM" id="Phobius"/>
    </source>
</evidence>
<dbReference type="GO" id="GO:0000155">
    <property type="term" value="F:phosphorelay sensor kinase activity"/>
    <property type="evidence" value="ECO:0007669"/>
    <property type="project" value="InterPro"/>
</dbReference>
<keyword evidence="7" id="KW-0732">Signal</keyword>
<dbReference type="EC" id="2.7.13.3" evidence="2"/>
<dbReference type="Pfam" id="PF02518">
    <property type="entry name" value="HATPase_c"/>
    <property type="match status" value="1"/>
</dbReference>
<dbReference type="PRINTS" id="PR00344">
    <property type="entry name" value="BCTRLSENSOR"/>
</dbReference>
<dbReference type="AlphaFoldDB" id="A0A1H7VET9"/>
<feature type="chain" id="PRO_5011508495" description="histidine kinase" evidence="7">
    <location>
        <begin position="20"/>
        <end position="516"/>
    </location>
</feature>
<dbReference type="SMART" id="SM00448">
    <property type="entry name" value="REC"/>
    <property type="match status" value="1"/>
</dbReference>
<keyword evidence="6" id="KW-0812">Transmembrane</keyword>
<dbReference type="InterPro" id="IPR003661">
    <property type="entry name" value="HisK_dim/P_dom"/>
</dbReference>
<dbReference type="CDD" id="cd17546">
    <property type="entry name" value="REC_hyHK_CKI1_RcsC-like"/>
    <property type="match status" value="1"/>
</dbReference>
<keyword evidence="4" id="KW-0902">Two-component regulatory system</keyword>
<feature type="transmembrane region" description="Helical" evidence="6">
    <location>
        <begin position="87"/>
        <end position="107"/>
    </location>
</feature>
<dbReference type="InterPro" id="IPR004358">
    <property type="entry name" value="Sig_transdc_His_kin-like_C"/>
</dbReference>
<dbReference type="Gene3D" id="3.40.50.2300">
    <property type="match status" value="1"/>
</dbReference>
<evidence type="ECO:0000313" key="11">
    <source>
        <dbReference type="Proteomes" id="UP000198521"/>
    </source>
</evidence>
<gene>
    <name evidence="10" type="ORF">SAMN04487910_4073</name>
</gene>
<dbReference type="InterPro" id="IPR001789">
    <property type="entry name" value="Sig_transdc_resp-reg_receiver"/>
</dbReference>
<keyword evidence="10" id="KW-0418">Kinase</keyword>
<dbReference type="SMART" id="SM00387">
    <property type="entry name" value="HATPase_c"/>
    <property type="match status" value="1"/>
</dbReference>
<dbReference type="FunFam" id="3.30.565.10:FF:000010">
    <property type="entry name" value="Sensor histidine kinase RcsC"/>
    <property type="match status" value="1"/>
</dbReference>
<dbReference type="InterPro" id="IPR011006">
    <property type="entry name" value="CheY-like_superfamily"/>
</dbReference>
<dbReference type="Gene3D" id="1.10.287.130">
    <property type="match status" value="1"/>
</dbReference>
<evidence type="ECO:0000259" key="9">
    <source>
        <dbReference type="PROSITE" id="PS50110"/>
    </source>
</evidence>
<comment type="catalytic activity">
    <reaction evidence="1">
        <text>ATP + protein L-histidine = ADP + protein N-phospho-L-histidine.</text>
        <dbReference type="EC" id="2.7.13.3"/>
    </reaction>
</comment>
<evidence type="ECO:0000256" key="7">
    <source>
        <dbReference type="SAM" id="SignalP"/>
    </source>
</evidence>
<evidence type="ECO:0000256" key="3">
    <source>
        <dbReference type="ARBA" id="ARBA00022553"/>
    </source>
</evidence>
<reference evidence="10 11" key="1">
    <citation type="submission" date="2016-10" db="EMBL/GenBank/DDBJ databases">
        <authorList>
            <person name="de Groot N.N."/>
        </authorList>
    </citation>
    <scope>NUCLEOTIDE SEQUENCE [LARGE SCALE GENOMIC DNA]</scope>
    <source>
        <strain evidence="10 11">DSM 25232</strain>
    </source>
</reference>
<evidence type="ECO:0000256" key="1">
    <source>
        <dbReference type="ARBA" id="ARBA00000085"/>
    </source>
</evidence>
<dbReference type="Pfam" id="PF00072">
    <property type="entry name" value="Response_reg"/>
    <property type="match status" value="1"/>
</dbReference>
<keyword evidence="6" id="KW-0472">Membrane</keyword>
<dbReference type="STRING" id="1038014.SAMN04487910_4073"/>